<accession>F2LHA3</accession>
<reference evidence="1 2" key="1">
    <citation type="journal article" date="2011" name="J. Bacteriol.">
        <title>Complete genome sequence of Burkholderia gladioli BSR3.</title>
        <authorList>
            <person name="Seo Y.S."/>
            <person name="Lim J."/>
            <person name="Choi B.S."/>
            <person name="Kim H."/>
            <person name="Goo E."/>
            <person name="Lee B."/>
            <person name="Lim J.S."/>
            <person name="Choi I.Y."/>
            <person name="Moon J.S."/>
            <person name="Kim J."/>
            <person name="Hwang I."/>
        </authorList>
    </citation>
    <scope>NUCLEOTIDE SEQUENCE [LARGE SCALE GENOMIC DNA]</scope>
    <source>
        <strain evidence="1 2">BSR3</strain>
    </source>
</reference>
<protein>
    <submittedName>
        <fullName evidence="1">B602L protein</fullName>
    </submittedName>
</protein>
<dbReference type="EMBL" id="CP002599">
    <property type="protein sequence ID" value="AEA58830.1"/>
    <property type="molecule type" value="Genomic_DNA"/>
</dbReference>
<evidence type="ECO:0000313" key="1">
    <source>
        <dbReference type="EMBL" id="AEA58830.1"/>
    </source>
</evidence>
<organism evidence="1 2">
    <name type="scientific">Burkholderia gladioli (strain BSR3)</name>
    <dbReference type="NCBI Taxonomy" id="999541"/>
    <lineage>
        <taxon>Bacteria</taxon>
        <taxon>Pseudomonadati</taxon>
        <taxon>Pseudomonadota</taxon>
        <taxon>Betaproteobacteria</taxon>
        <taxon>Burkholderiales</taxon>
        <taxon>Burkholderiaceae</taxon>
        <taxon>Burkholderia</taxon>
    </lineage>
</organism>
<dbReference type="AlphaFoldDB" id="F2LHA3"/>
<keyword evidence="2" id="KW-1185">Reference proteome</keyword>
<dbReference type="STRING" id="999541.bgla_1g01290"/>
<gene>
    <name evidence="1" type="ordered locus">bgla_1g01290</name>
</gene>
<dbReference type="HOGENOM" id="CLU_1648945_0_0_4"/>
<name>F2LHA3_BURGS</name>
<sequence length="160" mass="16775">MTHPVPGSIAPALDPGTLLPEIGARRGLVAAFGACCSLVAPLPADVSTGDSSCCSSCCLSCCSTCPSTCCSTCPSTCCSFCHSASASSCHAPRQASLRACWEHLRLIGDFEAAMRHRALRHAVEAAARLMRERALHLPLTLPCHPPRSLSLSRSIPEACR</sequence>
<proteinExistence type="predicted"/>
<dbReference type="KEGG" id="bgd:bgla_1g01290"/>
<dbReference type="RefSeq" id="WP_013696210.1">
    <property type="nucleotide sequence ID" value="NC_015381.1"/>
</dbReference>
<dbReference type="Proteomes" id="UP000008316">
    <property type="component" value="Chromosome 1"/>
</dbReference>
<evidence type="ECO:0000313" key="2">
    <source>
        <dbReference type="Proteomes" id="UP000008316"/>
    </source>
</evidence>